<comment type="caution">
    <text evidence="2">The sequence shown here is derived from an EMBL/GenBank/DDBJ whole genome shotgun (WGS) entry which is preliminary data.</text>
</comment>
<dbReference type="InterPro" id="IPR005122">
    <property type="entry name" value="Uracil-DNA_glycosylase-like"/>
</dbReference>
<proteinExistence type="predicted"/>
<dbReference type="GO" id="GO:0033958">
    <property type="term" value="F:DNA-deoxyinosine glycosylase activity"/>
    <property type="evidence" value="ECO:0007669"/>
    <property type="project" value="UniProtKB-EC"/>
</dbReference>
<dbReference type="SUPFAM" id="SSF52141">
    <property type="entry name" value="Uracil-DNA glycosylase-like"/>
    <property type="match status" value="1"/>
</dbReference>
<accession>A0ABS0EUG5</accession>
<keyword evidence="2" id="KW-0378">Hydrolase</keyword>
<feature type="domain" description="Uracil-DNA glycosylase-like" evidence="1">
    <location>
        <begin position="14"/>
        <end position="164"/>
    </location>
</feature>
<evidence type="ECO:0000259" key="1">
    <source>
        <dbReference type="SMART" id="SM00986"/>
    </source>
</evidence>
<reference evidence="2 3" key="1">
    <citation type="submission" date="2020-11" db="EMBL/GenBank/DDBJ databases">
        <title>WGS of Herminiimonas contaminans strain Marseille-Q4544 isolated from planarians Schmidtea mediterranea.</title>
        <authorList>
            <person name="Kangale L."/>
        </authorList>
    </citation>
    <scope>NUCLEOTIDE SEQUENCE [LARGE SCALE GENOMIC DNA]</scope>
    <source>
        <strain evidence="2 3">Marseille-Q4544</strain>
    </source>
</reference>
<dbReference type="SMART" id="SM00986">
    <property type="entry name" value="UDG"/>
    <property type="match status" value="1"/>
</dbReference>
<dbReference type="EC" id="3.2.2.15" evidence="2"/>
<protein>
    <submittedName>
        <fullName evidence="2">DNA-deoxyinosine glycosylase</fullName>
        <ecNumber evidence="2">3.2.2.15</ecNumber>
    </submittedName>
</protein>
<evidence type="ECO:0000313" key="2">
    <source>
        <dbReference type="EMBL" id="MBF8178476.1"/>
    </source>
</evidence>
<evidence type="ECO:0000313" key="3">
    <source>
        <dbReference type="Proteomes" id="UP000657372"/>
    </source>
</evidence>
<keyword evidence="3" id="KW-1185">Reference proteome</keyword>
<name>A0ABS0EUG5_9BURK</name>
<sequence length="165" mass="18471">MPAPRLPSLLTGFPPVIDQHTEILILGSFPGTASLDAQQYYAHPRNQFWKLIGCLINEDLPALPYAERLLRLKAHRIGVWDVIAACAREGSLDSAIRHARHNDFALLKQECPQLRRVCFNGKTSGKQEAVFAEAGFDTLVLPSSSPAYALMTFEQKLTLWRGIMR</sequence>
<dbReference type="EMBL" id="JADOEL010000009">
    <property type="protein sequence ID" value="MBF8178476.1"/>
    <property type="molecule type" value="Genomic_DNA"/>
</dbReference>
<dbReference type="Pfam" id="PF03167">
    <property type="entry name" value="UDG"/>
    <property type="match status" value="1"/>
</dbReference>
<organism evidence="2 3">
    <name type="scientific">Herminiimonas contaminans</name>
    <dbReference type="NCBI Taxonomy" id="1111140"/>
    <lineage>
        <taxon>Bacteria</taxon>
        <taxon>Pseudomonadati</taxon>
        <taxon>Pseudomonadota</taxon>
        <taxon>Betaproteobacteria</taxon>
        <taxon>Burkholderiales</taxon>
        <taxon>Oxalobacteraceae</taxon>
        <taxon>Herminiimonas</taxon>
    </lineage>
</organism>
<dbReference type="InterPro" id="IPR036895">
    <property type="entry name" value="Uracil-DNA_glycosylase-like_sf"/>
</dbReference>
<dbReference type="Gene3D" id="3.40.470.10">
    <property type="entry name" value="Uracil-DNA glycosylase-like domain"/>
    <property type="match status" value="1"/>
</dbReference>
<dbReference type="NCBIfam" id="TIGR04274">
    <property type="entry name" value="hypoxanDNAglyco"/>
    <property type="match status" value="1"/>
</dbReference>
<dbReference type="RefSeq" id="WP_195875812.1">
    <property type="nucleotide sequence ID" value="NZ_JADOEL010000009.1"/>
</dbReference>
<dbReference type="Proteomes" id="UP000657372">
    <property type="component" value="Unassembled WGS sequence"/>
</dbReference>
<gene>
    <name evidence="2" type="ORF">IXC47_12370</name>
</gene>
<dbReference type="CDD" id="cd10032">
    <property type="entry name" value="UDG-F6_HDG"/>
    <property type="match status" value="1"/>
</dbReference>
<dbReference type="InterPro" id="IPR026353">
    <property type="entry name" value="Hypoxan-DNA_Glyclase"/>
</dbReference>
<keyword evidence="2" id="KW-0326">Glycosidase</keyword>
<dbReference type="SMART" id="SM00987">
    <property type="entry name" value="UreE_C"/>
    <property type="match status" value="1"/>
</dbReference>